<sequence>MSDDGIMTTPPEFPIEDIAPTGDVVLDVKYSNGRRGYRVESSDLKKSSRYFRALLGSGFSEAKSVEEGLARLAIQGVKPSEAPADSLPHIEIEQDDVGSRVPSTYLFAAFPDLLRIVHGQAVTSVVKIRYLAALAVIADRFNCADAVSRTWASVVGNSKRTTWLQSPPPNYAPGIDSKLGLLEEEEIRQSILVSWIFNLPREMYVYTQALIRCGSRLWLLQEEEAGHQEDGAGLQEDDASLWGPWWDLPDGLEDELQRRRECIMATLASIPRHFLGLYLSRQRQCPLGSASCDSFHLGEMVKFLTRRWLVSLVDFSPNGAGHLPNAIAACASVQPNRILSILREMPGYQIDDSHKSCGPRRRMQRILDCMGFALASKSIPIDWDGWKTDRASASWFSSDAGHKVYTFRFDLHLTMDHFVNGLHGSEQLMKSMFTANEWDWTPEP</sequence>
<dbReference type="Proteomes" id="UP001239445">
    <property type="component" value="Unassembled WGS sequence"/>
</dbReference>
<name>A0AAJ0BNA7_9PEZI</name>
<gene>
    <name evidence="1" type="ORF">QBC47DRAFT_368923</name>
</gene>
<evidence type="ECO:0000313" key="2">
    <source>
        <dbReference type="Proteomes" id="UP001239445"/>
    </source>
</evidence>
<evidence type="ECO:0008006" key="3">
    <source>
        <dbReference type="Google" id="ProtNLM"/>
    </source>
</evidence>
<organism evidence="1 2">
    <name type="scientific">Echria macrotheca</name>
    <dbReference type="NCBI Taxonomy" id="438768"/>
    <lineage>
        <taxon>Eukaryota</taxon>
        <taxon>Fungi</taxon>
        <taxon>Dikarya</taxon>
        <taxon>Ascomycota</taxon>
        <taxon>Pezizomycotina</taxon>
        <taxon>Sordariomycetes</taxon>
        <taxon>Sordariomycetidae</taxon>
        <taxon>Sordariales</taxon>
        <taxon>Schizotheciaceae</taxon>
        <taxon>Echria</taxon>
    </lineage>
</organism>
<comment type="caution">
    <text evidence="1">The sequence shown here is derived from an EMBL/GenBank/DDBJ whole genome shotgun (WGS) entry which is preliminary data.</text>
</comment>
<dbReference type="EMBL" id="MU839827">
    <property type="protein sequence ID" value="KAK1761042.1"/>
    <property type="molecule type" value="Genomic_DNA"/>
</dbReference>
<dbReference type="AlphaFoldDB" id="A0AAJ0BNA7"/>
<keyword evidence="2" id="KW-1185">Reference proteome</keyword>
<proteinExistence type="predicted"/>
<protein>
    <recommendedName>
        <fullName evidence="3">BTB domain-containing protein</fullName>
    </recommendedName>
</protein>
<evidence type="ECO:0000313" key="1">
    <source>
        <dbReference type="EMBL" id="KAK1761042.1"/>
    </source>
</evidence>
<reference evidence="1" key="1">
    <citation type="submission" date="2023-06" db="EMBL/GenBank/DDBJ databases">
        <title>Genome-scale phylogeny and comparative genomics of the fungal order Sordariales.</title>
        <authorList>
            <consortium name="Lawrence Berkeley National Laboratory"/>
            <person name="Hensen N."/>
            <person name="Bonometti L."/>
            <person name="Westerberg I."/>
            <person name="Brannstrom I.O."/>
            <person name="Guillou S."/>
            <person name="Cros-Aarteil S."/>
            <person name="Calhoun S."/>
            <person name="Haridas S."/>
            <person name="Kuo A."/>
            <person name="Mondo S."/>
            <person name="Pangilinan J."/>
            <person name="Riley R."/>
            <person name="Labutti K."/>
            <person name="Andreopoulos B."/>
            <person name="Lipzen A."/>
            <person name="Chen C."/>
            <person name="Yanf M."/>
            <person name="Daum C."/>
            <person name="Ng V."/>
            <person name="Clum A."/>
            <person name="Steindorff A."/>
            <person name="Ohm R."/>
            <person name="Martin F."/>
            <person name="Silar P."/>
            <person name="Natvig D."/>
            <person name="Lalanne C."/>
            <person name="Gautier V."/>
            <person name="Ament-Velasquez S.L."/>
            <person name="Kruys A."/>
            <person name="Hutchinson M.I."/>
            <person name="Powell A.J."/>
            <person name="Barry K."/>
            <person name="Miller A.N."/>
            <person name="Grigoriev I.V."/>
            <person name="Debuchy R."/>
            <person name="Gladieux P."/>
            <person name="Thoren M.H."/>
            <person name="Johannesson H."/>
        </authorList>
    </citation>
    <scope>NUCLEOTIDE SEQUENCE</scope>
    <source>
        <strain evidence="1">PSN4</strain>
    </source>
</reference>
<accession>A0AAJ0BNA7</accession>